<organism evidence="5">
    <name type="scientific">Eptatretus burgeri</name>
    <name type="common">Inshore hagfish</name>
    <dbReference type="NCBI Taxonomy" id="7764"/>
    <lineage>
        <taxon>Eukaryota</taxon>
        <taxon>Metazoa</taxon>
        <taxon>Chordata</taxon>
        <taxon>Craniata</taxon>
        <taxon>Vertebrata</taxon>
        <taxon>Cyclostomata</taxon>
        <taxon>Myxini</taxon>
        <taxon>Myxiniformes</taxon>
        <taxon>Myxinidae</taxon>
        <taxon>Eptatretinae</taxon>
        <taxon>Eptatretus</taxon>
    </lineage>
</organism>
<dbReference type="InterPro" id="IPR013783">
    <property type="entry name" value="Ig-like_fold"/>
</dbReference>
<keyword evidence="3" id="KW-0732">Signal</keyword>
<dbReference type="GO" id="GO:2001204">
    <property type="term" value="P:regulation of osteoclast development"/>
    <property type="evidence" value="ECO:0007669"/>
    <property type="project" value="TreeGrafter"/>
</dbReference>
<dbReference type="Gene3D" id="2.60.40.10">
    <property type="entry name" value="Immunoglobulins"/>
    <property type="match status" value="2"/>
</dbReference>
<feature type="compositionally biased region" description="Polar residues" evidence="1">
    <location>
        <begin position="322"/>
        <end position="337"/>
    </location>
</feature>
<dbReference type="EMBL" id="AB723629">
    <property type="protein sequence ID" value="BAN16661.1"/>
    <property type="molecule type" value="mRNA"/>
</dbReference>
<dbReference type="InterPro" id="IPR007110">
    <property type="entry name" value="Ig-like_dom"/>
</dbReference>
<feature type="signal peptide" evidence="3">
    <location>
        <begin position="1"/>
        <end position="32"/>
    </location>
</feature>
<dbReference type="PANTHER" id="PTHR46942:SF1">
    <property type="entry name" value="SIALIC ACID-BINDING IG-LIKE LECTIN 15"/>
    <property type="match status" value="1"/>
</dbReference>
<evidence type="ECO:0000256" key="3">
    <source>
        <dbReference type="SAM" id="SignalP"/>
    </source>
</evidence>
<feature type="region of interest" description="Disordered" evidence="1">
    <location>
        <begin position="289"/>
        <end position="344"/>
    </location>
</feature>
<accession>N0DNM0</accession>
<dbReference type="InterPro" id="IPR013106">
    <property type="entry name" value="Ig_V-set"/>
</dbReference>
<dbReference type="Pfam" id="PF07686">
    <property type="entry name" value="V-set"/>
    <property type="match status" value="1"/>
</dbReference>
<feature type="compositionally biased region" description="Polar residues" evidence="1">
    <location>
        <begin position="299"/>
        <end position="312"/>
    </location>
</feature>
<evidence type="ECO:0000256" key="2">
    <source>
        <dbReference type="SAM" id="Phobius"/>
    </source>
</evidence>
<proteinExistence type="evidence at transcript level"/>
<evidence type="ECO:0000256" key="1">
    <source>
        <dbReference type="SAM" id="MobiDB-lite"/>
    </source>
</evidence>
<dbReference type="GO" id="GO:0005886">
    <property type="term" value="C:plasma membrane"/>
    <property type="evidence" value="ECO:0007669"/>
    <property type="project" value="TreeGrafter"/>
</dbReference>
<protein>
    <submittedName>
        <fullName evidence="5">Allogenic leukocyte antigen</fullName>
    </submittedName>
</protein>
<dbReference type="InterPro" id="IPR003599">
    <property type="entry name" value="Ig_sub"/>
</dbReference>
<name>N0DNM0_EPTBU</name>
<dbReference type="InterPro" id="IPR042836">
    <property type="entry name" value="SIG15"/>
</dbReference>
<dbReference type="InterPro" id="IPR036179">
    <property type="entry name" value="Ig-like_dom_sf"/>
</dbReference>
<keyword evidence="2" id="KW-1133">Transmembrane helix</keyword>
<feature type="domain" description="Ig-like" evidence="4">
    <location>
        <begin position="44"/>
        <end position="141"/>
    </location>
</feature>
<reference evidence="5" key="1">
    <citation type="journal article" date="2013" name="Sci. Rep.">
        <title>A major allogenic leukocyte antigen in the agnathan hagfish.</title>
        <authorList>
            <person name="Takaba H."/>
            <person name="Imai T."/>
            <person name="Miki S."/>
            <person name="Morishita Y."/>
            <person name="Miyashita A."/>
            <person name="Ishikawa N."/>
            <person name="Nishizumi H."/>
            <person name="Sakano H."/>
        </authorList>
    </citation>
    <scope>NUCLEOTIDE SEQUENCE</scope>
</reference>
<evidence type="ECO:0000313" key="5">
    <source>
        <dbReference type="EMBL" id="BAN16661.1"/>
    </source>
</evidence>
<dbReference type="AlphaFoldDB" id="N0DNM0"/>
<dbReference type="GO" id="GO:0045124">
    <property type="term" value="P:regulation of bone resorption"/>
    <property type="evidence" value="ECO:0007669"/>
    <property type="project" value="TreeGrafter"/>
</dbReference>
<keyword evidence="2" id="KW-0812">Transmembrane</keyword>
<feature type="chain" id="PRO_5004107042" evidence="3">
    <location>
        <begin position="33"/>
        <end position="370"/>
    </location>
</feature>
<dbReference type="SUPFAM" id="SSF48726">
    <property type="entry name" value="Immunoglobulin"/>
    <property type="match status" value="2"/>
</dbReference>
<keyword evidence="2" id="KW-0472">Membrane</keyword>
<dbReference type="PANTHER" id="PTHR46942">
    <property type="entry name" value="SIALIC ACID-BINDING IG-LIKE LECTIN 15"/>
    <property type="match status" value="1"/>
</dbReference>
<dbReference type="GO" id="GO:0032956">
    <property type="term" value="P:regulation of actin cytoskeleton organization"/>
    <property type="evidence" value="ECO:0007669"/>
    <property type="project" value="TreeGrafter"/>
</dbReference>
<dbReference type="SMART" id="SM00409">
    <property type="entry name" value="IG"/>
    <property type="match status" value="2"/>
</dbReference>
<sequence length="370" mass="40505">MFLSMFSHHFPQIHVPPWKLLYWAALFPGIFAQDTENKCTISSPHAICVLGEVLGTVGGEATLPCNFTFTQRDTEITKMSWKKGHFHGWPFINKSKDGSITNTGTIKHHKQLDIVGDVSSGKVSLKIRNLNLNDDGTYYCRFWYNTEEKKNDGFTNNPGTRLVVGVKPKISFVNQSFNGTIDLTCKGSGIPLPNLDLLHPNGTKLNTMKKKDSKEIKLHINIAEAVPVGKYTCVGTNIHGETRVEIILGLKDEPTSLTVGPIAGIVFLSLLLVAALIALILWRRRKTAGKGKGSEDKPSSTTCKVSTSSPTTLELPGRETTYETLHGTSSGNETTYETLRGASSGKETTYETLCGISSGKETAYETLHTA</sequence>
<gene>
    <name evidence="5" type="primary">ALA</name>
</gene>
<dbReference type="PROSITE" id="PS50835">
    <property type="entry name" value="IG_LIKE"/>
    <property type="match status" value="1"/>
</dbReference>
<feature type="transmembrane region" description="Helical" evidence="2">
    <location>
        <begin position="262"/>
        <end position="282"/>
    </location>
</feature>
<evidence type="ECO:0000259" key="4">
    <source>
        <dbReference type="PROSITE" id="PS50835"/>
    </source>
</evidence>